<feature type="transmembrane region" description="Helical" evidence="1">
    <location>
        <begin position="12"/>
        <end position="33"/>
    </location>
</feature>
<reference evidence="2 3" key="1">
    <citation type="submission" date="2019-07" db="EMBL/GenBank/DDBJ databases">
        <authorList>
            <person name="Hibberd C M."/>
            <person name="Gehrig L. J."/>
            <person name="Chang H.-W."/>
            <person name="Venkatesh S."/>
        </authorList>
    </citation>
    <scope>NUCLEOTIDE SEQUENCE [LARGE SCALE GENOMIC DNA]</scope>
    <source>
        <strain evidence="2">Dorea_formicigenerans_SSTS_Bg7063</strain>
    </source>
</reference>
<evidence type="ECO:0000313" key="3">
    <source>
        <dbReference type="Proteomes" id="UP000358366"/>
    </source>
</evidence>
<keyword evidence="1" id="KW-1133">Transmembrane helix</keyword>
<sequence>MIRHTAKFIFQIVFYAALAAVVIYIMGNGLGLVNGLDFGAGAYYYADIPQFGKYVNGSHFHTQFPMWFHIALFLIWGGVMYKFWIWLDKKLK</sequence>
<dbReference type="AlphaFoldDB" id="A0A564UAN7"/>
<organism evidence="2 3">
    <name type="scientific">Dorea formicigenerans</name>
    <dbReference type="NCBI Taxonomy" id="39486"/>
    <lineage>
        <taxon>Bacteria</taxon>
        <taxon>Bacillati</taxon>
        <taxon>Bacillota</taxon>
        <taxon>Clostridia</taxon>
        <taxon>Lachnospirales</taxon>
        <taxon>Lachnospiraceae</taxon>
        <taxon>Dorea</taxon>
    </lineage>
</organism>
<accession>A0A564UAN7</accession>
<feature type="transmembrane region" description="Helical" evidence="1">
    <location>
        <begin position="66"/>
        <end position="87"/>
    </location>
</feature>
<dbReference type="EMBL" id="CABHNI010000043">
    <property type="protein sequence ID" value="VUX16595.1"/>
    <property type="molecule type" value="Genomic_DNA"/>
</dbReference>
<dbReference type="Proteomes" id="UP000358366">
    <property type="component" value="Unassembled WGS sequence"/>
</dbReference>
<keyword evidence="1" id="KW-0472">Membrane</keyword>
<name>A0A564UAN7_9FIRM</name>
<keyword evidence="1" id="KW-0812">Transmembrane</keyword>
<evidence type="ECO:0000313" key="2">
    <source>
        <dbReference type="EMBL" id="VUX16595.1"/>
    </source>
</evidence>
<gene>
    <name evidence="2" type="ORF">DFSSTS7063_02341</name>
</gene>
<dbReference type="RefSeq" id="WP_005340825.1">
    <property type="nucleotide sequence ID" value="NZ_CABHNI010000043.1"/>
</dbReference>
<protein>
    <submittedName>
        <fullName evidence="2">Uncharacterized protein</fullName>
    </submittedName>
</protein>
<proteinExistence type="predicted"/>
<evidence type="ECO:0000256" key="1">
    <source>
        <dbReference type="SAM" id="Phobius"/>
    </source>
</evidence>